<dbReference type="Ensembl" id="ENSPNAT00000030295.2">
    <property type="protein sequence ID" value="ENSPNAP00000020041.2"/>
    <property type="gene ID" value="ENSPNAG00000026778.2"/>
</dbReference>
<dbReference type="GO" id="GO:0007165">
    <property type="term" value="P:signal transduction"/>
    <property type="evidence" value="ECO:0007669"/>
    <property type="project" value="InterPro"/>
</dbReference>
<sequence>MGAGASVSLCQSASSVRVLKHSARVEPESRIPEPDPGAVFGVPLSRLRDAGKLQHGVPLVLKNMVEFLEKYGLQQNGVFRVCGSAPRCRTMRVCLDHGERMDLERGDVPIVASLLKLYLRELPCGLIPNTHSKRMQQALMDSKDGTELSEALKEILTHLPDDNYNILSYLLHFLSRVAAHSQWNHMTSENLATVFGPCIFRVPEGPRMLEEQTVCNTLTLHLLEKHSHLIPDTHTHTPSGDFAQPPPPLTDMTQEVQKEQSCNEGIMCGMSVEETKDMRAHLLITAEMQPLSSSGVEKENEAKNKDKEERIHPKQESCILGEDQSCCARSDTSPSLLQCAVDPPSPNNNNNNAHLYTHPGSNTDTHSNKTHSETHNKKRSKSRKTHSQRHTHTPNSAHITTITPPKPRNTHSHTLSESSISHTQNNHTHSKSSHTLSESSISHTQNNHTHSESNHTLSESSISQIQSNLTHSESNHTVSESSISQIQSNLTHSESNHTLSESSISHTQNNHTHSESSHTLSESSISHTQNNHTHSESSHTLSESSISQIQSNLTHSESSHTLSESSISQIQSNLTHSESNHTLSESSISHTQNNHTHSESSHTLSESSISQIQSNLTHSESNHTLSESSISHTQNNHTHSESSHTHTAHTHTEEEPRPVSICEQSSHNSQAAPVWKATCAHPSPHCLILSQNQHISSQQDSASSSQSHIMSECMSTGNSADSSSETSVALLQLHIHSLKQAIRSFDDSFQHNHNYKAGHRDKTAEYKVASLKMDLCKARKQLKELRSRQCPDGLKKSHSSSTVLQAVSVPEIKPALEDTVKTLMQHLKEKRKELNLPDHVQDMSWAQLALEKMILQKSLLYYESLHGRPRSREERSVMRELYDRYRSVKKAFYTSNKQTNTTGKDADSDVCIQQPLCSMVSIPAQEDSNPAFILQLEEGKQETAPTNNTQAVNRAELLRQLRATREEKRRLRKILKEYEEAVLVKTGRSAQKEDQALMAAQYDRYKTLKARLKLLKSMLGKTHTQKAAR</sequence>
<protein>
    <recommendedName>
        <fullName evidence="4">Rho-GAP domain-containing protein</fullName>
    </recommendedName>
</protein>
<feature type="compositionally biased region" description="Basic and acidic residues" evidence="3">
    <location>
        <begin position="366"/>
        <end position="375"/>
    </location>
</feature>
<evidence type="ECO:0000259" key="4">
    <source>
        <dbReference type="PROSITE" id="PS50238"/>
    </source>
</evidence>
<dbReference type="SUPFAM" id="SSF48350">
    <property type="entry name" value="GTPase activation domain, GAP"/>
    <property type="match status" value="1"/>
</dbReference>
<feature type="compositionally biased region" description="Basic and acidic residues" evidence="3">
    <location>
        <begin position="296"/>
        <end position="315"/>
    </location>
</feature>
<keyword evidence="2" id="KW-0175">Coiled coil</keyword>
<dbReference type="RefSeq" id="XP_017560437.2">
    <property type="nucleotide sequence ID" value="XM_017704948.2"/>
</dbReference>
<evidence type="ECO:0000313" key="5">
    <source>
        <dbReference type="Ensembl" id="ENSPNAP00000020041.2"/>
    </source>
</evidence>
<feature type="coiled-coil region" evidence="2">
    <location>
        <begin position="954"/>
        <end position="981"/>
    </location>
</feature>
<feature type="region of interest" description="Disordered" evidence="3">
    <location>
        <begin position="286"/>
        <end position="316"/>
    </location>
</feature>
<proteinExistence type="inferred from homology"/>
<dbReference type="InterPro" id="IPR000198">
    <property type="entry name" value="RhoGAP_dom"/>
</dbReference>
<evidence type="ECO:0000256" key="2">
    <source>
        <dbReference type="SAM" id="Coils"/>
    </source>
</evidence>
<dbReference type="Pfam" id="PF26116">
    <property type="entry name" value="FAM13A"/>
    <property type="match status" value="1"/>
</dbReference>
<evidence type="ECO:0000256" key="3">
    <source>
        <dbReference type="SAM" id="MobiDB-lite"/>
    </source>
</evidence>
<dbReference type="Proteomes" id="UP001501920">
    <property type="component" value="Chromosome 10"/>
</dbReference>
<organism evidence="5 6">
    <name type="scientific">Pygocentrus nattereri</name>
    <name type="common">Red-bellied piranha</name>
    <dbReference type="NCBI Taxonomy" id="42514"/>
    <lineage>
        <taxon>Eukaryota</taxon>
        <taxon>Metazoa</taxon>
        <taxon>Chordata</taxon>
        <taxon>Craniata</taxon>
        <taxon>Vertebrata</taxon>
        <taxon>Euteleostomi</taxon>
        <taxon>Actinopterygii</taxon>
        <taxon>Neopterygii</taxon>
        <taxon>Teleostei</taxon>
        <taxon>Ostariophysi</taxon>
        <taxon>Characiformes</taxon>
        <taxon>Characoidei</taxon>
        <taxon>Pygocentrus</taxon>
    </lineage>
</organism>
<feature type="compositionally biased region" description="Low complexity" evidence="3">
    <location>
        <begin position="697"/>
        <end position="711"/>
    </location>
</feature>
<accession>A0A3B4DAC2</accession>
<dbReference type="GeneTree" id="ENSGT00950000183033"/>
<dbReference type="Pfam" id="PF00620">
    <property type="entry name" value="RhoGAP"/>
    <property type="match status" value="1"/>
</dbReference>
<feature type="compositionally biased region" description="Low complexity" evidence="3">
    <location>
        <begin position="589"/>
        <end position="612"/>
    </location>
</feature>
<dbReference type="PANTHER" id="PTHR15904:SF19">
    <property type="entry name" value="PROTEIN FAM13C"/>
    <property type="match status" value="1"/>
</dbReference>
<feature type="compositionally biased region" description="Low complexity" evidence="3">
    <location>
        <begin position="421"/>
        <end position="444"/>
    </location>
</feature>
<reference evidence="5" key="3">
    <citation type="submission" date="2025-09" db="UniProtKB">
        <authorList>
            <consortium name="Ensembl"/>
        </authorList>
    </citation>
    <scope>IDENTIFICATION</scope>
</reference>
<reference evidence="5 6" key="1">
    <citation type="submission" date="2020-10" db="EMBL/GenBank/DDBJ databases">
        <title>Pygocentrus nattereri (red-bellied piranha) genome, fPygNat1, primary haplotype.</title>
        <authorList>
            <person name="Myers G."/>
            <person name="Meyer A."/>
            <person name="Karagic N."/>
            <person name="Pippel M."/>
            <person name="Winkler S."/>
            <person name="Tracey A."/>
            <person name="Wood J."/>
            <person name="Formenti G."/>
            <person name="Howe K."/>
            <person name="Fedrigo O."/>
            <person name="Jarvis E.D."/>
        </authorList>
    </citation>
    <scope>NUCLEOTIDE SEQUENCE [LARGE SCALE GENOMIC DNA]</scope>
</reference>
<name>A0A3B4DAC2_PYGNA</name>
<dbReference type="InterPro" id="IPR039102">
    <property type="entry name" value="FAM13"/>
</dbReference>
<feature type="compositionally biased region" description="Basic and acidic residues" evidence="3">
    <location>
        <begin position="638"/>
        <end position="657"/>
    </location>
</feature>
<evidence type="ECO:0000313" key="6">
    <source>
        <dbReference type="Proteomes" id="UP001501920"/>
    </source>
</evidence>
<feature type="region of interest" description="Disordered" evidence="3">
    <location>
        <begin position="338"/>
        <end position="665"/>
    </location>
</feature>
<reference evidence="5" key="2">
    <citation type="submission" date="2025-08" db="UniProtKB">
        <authorList>
            <consortium name="Ensembl"/>
        </authorList>
    </citation>
    <scope>IDENTIFICATION</scope>
</reference>
<feature type="compositionally biased region" description="Low complexity" evidence="3">
    <location>
        <begin position="505"/>
        <end position="568"/>
    </location>
</feature>
<feature type="compositionally biased region" description="Polar residues" evidence="3">
    <location>
        <begin position="454"/>
        <end position="504"/>
    </location>
</feature>
<dbReference type="Gene3D" id="1.10.555.10">
    <property type="entry name" value="Rho GTPase activation protein"/>
    <property type="match status" value="1"/>
</dbReference>
<dbReference type="PANTHER" id="PTHR15904">
    <property type="entry name" value="FAM13"/>
    <property type="match status" value="1"/>
</dbReference>
<dbReference type="GeneID" id="108431654"/>
<feature type="compositionally biased region" description="Polar residues" evidence="3">
    <location>
        <begin position="569"/>
        <end position="588"/>
    </location>
</feature>
<feature type="compositionally biased region" description="Polar residues" evidence="3">
    <location>
        <begin position="393"/>
        <end position="403"/>
    </location>
</feature>
<feature type="compositionally biased region" description="Basic residues" evidence="3">
    <location>
        <begin position="376"/>
        <end position="392"/>
    </location>
</feature>
<dbReference type="OMA" id="HTQNNHT"/>
<feature type="domain" description="Rho-GAP" evidence="4">
    <location>
        <begin position="42"/>
        <end position="230"/>
    </location>
</feature>
<dbReference type="OrthoDB" id="185175at2759"/>
<dbReference type="PROSITE" id="PS50238">
    <property type="entry name" value="RHOGAP"/>
    <property type="match status" value="1"/>
</dbReference>
<feature type="compositionally biased region" description="Polar residues" evidence="3">
    <location>
        <begin position="613"/>
        <end position="630"/>
    </location>
</feature>
<keyword evidence="6" id="KW-1185">Reference proteome</keyword>
<dbReference type="InterPro" id="IPR059029">
    <property type="entry name" value="FAM13A_dom"/>
</dbReference>
<dbReference type="SUPFAM" id="SSF57997">
    <property type="entry name" value="Tropomyosin"/>
    <property type="match status" value="1"/>
</dbReference>
<evidence type="ECO:0000256" key="1">
    <source>
        <dbReference type="ARBA" id="ARBA00007549"/>
    </source>
</evidence>
<dbReference type="InterPro" id="IPR008936">
    <property type="entry name" value="Rho_GTPase_activation_prot"/>
</dbReference>
<dbReference type="SMART" id="SM00324">
    <property type="entry name" value="RhoGAP"/>
    <property type="match status" value="1"/>
</dbReference>
<dbReference type="AlphaFoldDB" id="A0A3B4DAC2"/>
<feature type="region of interest" description="Disordered" evidence="3">
    <location>
        <begin position="697"/>
        <end position="721"/>
    </location>
</feature>
<comment type="similarity">
    <text evidence="1">Belongs to the FAM13 family.</text>
</comment>